<dbReference type="RefSeq" id="WP_045088120.1">
    <property type="nucleotide sequence ID" value="NZ_LN824141.1"/>
</dbReference>
<evidence type="ECO:0000256" key="8">
    <source>
        <dbReference type="ARBA" id="ARBA00023268"/>
    </source>
</evidence>
<dbReference type="Proteomes" id="UP000032809">
    <property type="component" value="Chromosome I"/>
</dbReference>
<reference evidence="13" key="1">
    <citation type="submission" date="2014-11" db="EMBL/GenBank/DDBJ databases">
        <authorList>
            <person name="Wibberg D."/>
        </authorList>
    </citation>
    <scope>NUCLEOTIDE SEQUENCE [LARGE SCALE GENOMIC DNA]</scope>
    <source>
        <strain evidence="13">L3</strain>
    </source>
</reference>
<evidence type="ECO:0000313" key="13">
    <source>
        <dbReference type="Proteomes" id="UP000032809"/>
    </source>
</evidence>
<dbReference type="PANTHER" id="PTHR48099">
    <property type="entry name" value="C-1-TETRAHYDROFOLATE SYNTHASE, CYTOPLASMIC-RELATED"/>
    <property type="match status" value="1"/>
</dbReference>
<dbReference type="PANTHER" id="PTHR48099:SF5">
    <property type="entry name" value="C-1-TETRAHYDROFOLATE SYNTHASE, CYTOPLASMIC"/>
    <property type="match status" value="1"/>
</dbReference>
<dbReference type="GO" id="GO:0004477">
    <property type="term" value="F:methenyltetrahydrofolate cyclohydrolase activity"/>
    <property type="evidence" value="ECO:0007669"/>
    <property type="project" value="UniProtKB-UniRule"/>
</dbReference>
<dbReference type="GO" id="GO:0006164">
    <property type="term" value="P:purine nucleotide biosynthetic process"/>
    <property type="evidence" value="ECO:0007669"/>
    <property type="project" value="UniProtKB-KW"/>
</dbReference>
<dbReference type="SUPFAM" id="SSF53223">
    <property type="entry name" value="Aminoacid dehydrogenase-like, N-terminal domain"/>
    <property type="match status" value="1"/>
</dbReference>
<dbReference type="InterPro" id="IPR020630">
    <property type="entry name" value="THF_DH/CycHdrlase_cat_dom"/>
</dbReference>
<comment type="catalytic activity">
    <reaction evidence="9">
        <text>(6R)-5,10-methenyltetrahydrofolate + H2O = (6R)-10-formyltetrahydrofolate + H(+)</text>
        <dbReference type="Rhea" id="RHEA:23700"/>
        <dbReference type="ChEBI" id="CHEBI:15377"/>
        <dbReference type="ChEBI" id="CHEBI:15378"/>
        <dbReference type="ChEBI" id="CHEBI:57455"/>
        <dbReference type="ChEBI" id="CHEBI:195366"/>
        <dbReference type="EC" id="3.5.4.9"/>
    </reaction>
</comment>
<evidence type="ECO:0000256" key="6">
    <source>
        <dbReference type="ARBA" id="ARBA00023002"/>
    </source>
</evidence>
<evidence type="ECO:0000256" key="5">
    <source>
        <dbReference type="ARBA" id="ARBA00022857"/>
    </source>
</evidence>
<evidence type="ECO:0000313" key="12">
    <source>
        <dbReference type="EMBL" id="CEP78727.1"/>
    </source>
</evidence>
<protein>
    <recommendedName>
        <fullName evidence="9">Bifunctional protein FolD</fullName>
    </recommendedName>
    <domain>
        <recommendedName>
            <fullName evidence="9">Methylenetetrahydrofolate dehydrogenase</fullName>
            <ecNumber evidence="9">1.5.1.5</ecNumber>
        </recommendedName>
    </domain>
    <domain>
        <recommendedName>
            <fullName evidence="9">Methenyltetrahydrofolate cyclohydrolase</fullName>
            <ecNumber evidence="9">3.5.4.9</ecNumber>
        </recommendedName>
    </domain>
</protein>
<dbReference type="SUPFAM" id="SSF51735">
    <property type="entry name" value="NAD(P)-binding Rossmann-fold domains"/>
    <property type="match status" value="1"/>
</dbReference>
<dbReference type="HAMAP" id="MF_01576">
    <property type="entry name" value="THF_DHG_CYH"/>
    <property type="match status" value="1"/>
</dbReference>
<dbReference type="OrthoDB" id="9803580at2"/>
<dbReference type="GO" id="GO:0009086">
    <property type="term" value="P:methionine biosynthetic process"/>
    <property type="evidence" value="ECO:0007669"/>
    <property type="project" value="UniProtKB-KW"/>
</dbReference>
<dbReference type="KEGG" id="dtn:DTL3_1433"/>
<dbReference type="CDD" id="cd01080">
    <property type="entry name" value="NAD_bind_m-THF_DH_Cyclohyd"/>
    <property type="match status" value="1"/>
</dbReference>
<dbReference type="EC" id="3.5.4.9" evidence="9"/>
<dbReference type="GO" id="GO:0000105">
    <property type="term" value="P:L-histidine biosynthetic process"/>
    <property type="evidence" value="ECO:0007669"/>
    <property type="project" value="UniProtKB-KW"/>
</dbReference>
<dbReference type="PRINTS" id="PR00085">
    <property type="entry name" value="THFDHDRGNASE"/>
</dbReference>
<comment type="catalytic activity">
    <reaction evidence="9">
        <text>(6R)-5,10-methylene-5,6,7,8-tetrahydrofolate + NADP(+) = (6R)-5,10-methenyltetrahydrofolate + NADPH</text>
        <dbReference type="Rhea" id="RHEA:22812"/>
        <dbReference type="ChEBI" id="CHEBI:15636"/>
        <dbReference type="ChEBI" id="CHEBI:57455"/>
        <dbReference type="ChEBI" id="CHEBI:57783"/>
        <dbReference type="ChEBI" id="CHEBI:58349"/>
        <dbReference type="EC" id="1.5.1.5"/>
    </reaction>
</comment>
<accession>A0A0C7NSA5</accession>
<dbReference type="InterPro" id="IPR046346">
    <property type="entry name" value="Aminoacid_DH-like_N_sf"/>
</dbReference>
<evidence type="ECO:0000256" key="7">
    <source>
        <dbReference type="ARBA" id="ARBA00023167"/>
    </source>
</evidence>
<comment type="similarity">
    <text evidence="9">Belongs to the tetrahydrofolate dehydrogenase/cyclohydrolase family.</text>
</comment>
<dbReference type="GO" id="GO:0035999">
    <property type="term" value="P:tetrahydrofolate interconversion"/>
    <property type="evidence" value="ECO:0007669"/>
    <property type="project" value="UniProtKB-UniRule"/>
</dbReference>
<keyword evidence="3 9" id="KW-0658">Purine biosynthesis</keyword>
<dbReference type="GO" id="GO:0004488">
    <property type="term" value="F:methylenetetrahydrofolate dehydrogenase (NADP+) activity"/>
    <property type="evidence" value="ECO:0007669"/>
    <property type="project" value="UniProtKB-UniRule"/>
</dbReference>
<dbReference type="InterPro" id="IPR036291">
    <property type="entry name" value="NAD(P)-bd_dom_sf"/>
</dbReference>
<dbReference type="Gene3D" id="3.40.50.720">
    <property type="entry name" value="NAD(P)-binding Rossmann-like Domain"/>
    <property type="match status" value="1"/>
</dbReference>
<evidence type="ECO:0000256" key="9">
    <source>
        <dbReference type="HAMAP-Rule" id="MF_01576"/>
    </source>
</evidence>
<evidence type="ECO:0000259" key="10">
    <source>
        <dbReference type="Pfam" id="PF00763"/>
    </source>
</evidence>
<keyword evidence="6 9" id="KW-0560">Oxidoreductase</keyword>
<dbReference type="GO" id="GO:0005829">
    <property type="term" value="C:cytosol"/>
    <property type="evidence" value="ECO:0007669"/>
    <property type="project" value="TreeGrafter"/>
</dbReference>
<name>A0A0C7NSA5_DEFTU</name>
<dbReference type="STRING" id="1006576.DTL3_1433"/>
<keyword evidence="9" id="KW-0368">Histidine biosynthesis</keyword>
<gene>
    <name evidence="9 12" type="primary">folD</name>
    <name evidence="12" type="ORF">DTL3_1433</name>
</gene>
<evidence type="ECO:0000256" key="2">
    <source>
        <dbReference type="ARBA" id="ARBA00022563"/>
    </source>
</evidence>
<dbReference type="HOGENOM" id="CLU_034045_2_1_0"/>
<comment type="subunit">
    <text evidence="9">Homodimer.</text>
</comment>
<feature type="binding site" evidence="9">
    <location>
        <begin position="152"/>
        <end position="154"/>
    </location>
    <ligand>
        <name>NADP(+)</name>
        <dbReference type="ChEBI" id="CHEBI:58349"/>
    </ligand>
</feature>
<dbReference type="UniPathway" id="UPA00193"/>
<keyword evidence="4 9" id="KW-0378">Hydrolase</keyword>
<feature type="binding site" evidence="9">
    <location>
        <position position="220"/>
    </location>
    <ligand>
        <name>NADP(+)</name>
        <dbReference type="ChEBI" id="CHEBI:58349"/>
    </ligand>
</feature>
<dbReference type="Pfam" id="PF00763">
    <property type="entry name" value="THF_DHG_CYH"/>
    <property type="match status" value="1"/>
</dbReference>
<dbReference type="EC" id="1.5.1.5" evidence="9"/>
<dbReference type="Gene3D" id="3.40.50.10860">
    <property type="entry name" value="Leucine Dehydrogenase, chain A, domain 1"/>
    <property type="match status" value="1"/>
</dbReference>
<keyword evidence="2 9" id="KW-0554">One-carbon metabolism</keyword>
<comment type="function">
    <text evidence="9">Catalyzes the oxidation of 5,10-methylenetetrahydrofolate to 5,10-methenyltetrahydrofolate and then the hydrolysis of 5,10-methenyltetrahydrofolate to 10-formyltetrahydrofolate.</text>
</comment>
<evidence type="ECO:0000256" key="3">
    <source>
        <dbReference type="ARBA" id="ARBA00022755"/>
    </source>
</evidence>
<keyword evidence="8 9" id="KW-0511">Multifunctional enzyme</keyword>
<feature type="domain" description="Tetrahydrofolate dehydrogenase/cyclohydrolase NAD(P)-binding" evidence="11">
    <location>
        <begin position="127"/>
        <end position="265"/>
    </location>
</feature>
<organism evidence="12 13">
    <name type="scientific">Defluviitoga tunisiensis</name>
    <dbReference type="NCBI Taxonomy" id="1006576"/>
    <lineage>
        <taxon>Bacteria</taxon>
        <taxon>Thermotogati</taxon>
        <taxon>Thermotogota</taxon>
        <taxon>Thermotogae</taxon>
        <taxon>Petrotogales</taxon>
        <taxon>Petrotogaceae</taxon>
        <taxon>Defluviitoga</taxon>
    </lineage>
</organism>
<dbReference type="AlphaFoldDB" id="A0A0C7NSA5"/>
<dbReference type="PATRIC" id="fig|1006576.9.peg.1431"/>
<feature type="domain" description="Tetrahydrofolate dehydrogenase/cyclohydrolase catalytic" evidence="10">
    <location>
        <begin position="6"/>
        <end position="108"/>
    </location>
</feature>
<evidence type="ECO:0000259" key="11">
    <source>
        <dbReference type="Pfam" id="PF02882"/>
    </source>
</evidence>
<dbReference type="Pfam" id="PF02882">
    <property type="entry name" value="THF_DHG_CYH_C"/>
    <property type="match status" value="1"/>
</dbReference>
<comment type="pathway">
    <text evidence="1 9">One-carbon metabolism; tetrahydrofolate interconversion.</text>
</comment>
<comment type="caution">
    <text evidence="9">Lacks conserved residue(s) required for the propagation of feature annotation.</text>
</comment>
<dbReference type="InterPro" id="IPR000672">
    <property type="entry name" value="THF_DH/CycHdrlase"/>
</dbReference>
<evidence type="ECO:0000256" key="1">
    <source>
        <dbReference type="ARBA" id="ARBA00004777"/>
    </source>
</evidence>
<keyword evidence="9" id="KW-0028">Amino-acid biosynthesis</keyword>
<dbReference type="EMBL" id="LN824141">
    <property type="protein sequence ID" value="CEP78727.1"/>
    <property type="molecule type" value="Genomic_DNA"/>
</dbReference>
<dbReference type="InterPro" id="IPR020631">
    <property type="entry name" value="THF_DH/CycHdrlase_NAD-bd_dom"/>
</dbReference>
<keyword evidence="13" id="KW-1185">Reference proteome</keyword>
<keyword evidence="5 9" id="KW-0521">NADP</keyword>
<sequence length="269" mass="29752">MYIDVKNILHELNEEIELLKSKVSHEPKLISLVVEPDPSTLSYLKTQKKTTKKYGVNLEIIESHNLEEDLNYYNEDKSVDGIFVSRPLPKRYSELDIARNINPKKDVEGVSFFNIGSMYYEEELFVPCTAEAVVKIIEENTKIQGKNVVVVGRSTTVGKPVAILLLKRGRDATVTVAHSKTIDLNEITQKADILVVAIGRANYIKQNFVKEGATIIDVGINVVDGKIVGDVSSEVVEKCEVTPVPGGVGSVTSLILIRNVFRAAINNSI</sequence>
<evidence type="ECO:0000256" key="4">
    <source>
        <dbReference type="ARBA" id="ARBA00022801"/>
    </source>
</evidence>
<proteinExistence type="inferred from homology"/>
<keyword evidence="7 9" id="KW-0486">Methionine biosynthesis</keyword>